<feature type="transmembrane region" description="Helical" evidence="4">
    <location>
        <begin position="147"/>
        <end position="164"/>
    </location>
</feature>
<feature type="transmembrane region" description="Helical" evidence="4">
    <location>
        <begin position="76"/>
        <end position="94"/>
    </location>
</feature>
<feature type="compositionally biased region" description="Polar residues" evidence="5">
    <location>
        <begin position="11"/>
        <end position="22"/>
    </location>
</feature>
<accession>D3PIB9</accession>
<keyword evidence="4" id="KW-0186">Copper</keyword>
<evidence type="ECO:0000256" key="4">
    <source>
        <dbReference type="RuleBase" id="RU367022"/>
    </source>
</evidence>
<dbReference type="GO" id="GO:0016020">
    <property type="term" value="C:membrane"/>
    <property type="evidence" value="ECO:0007669"/>
    <property type="project" value="UniProtKB-SubCell"/>
</dbReference>
<evidence type="ECO:0000256" key="5">
    <source>
        <dbReference type="SAM" id="MobiDB-lite"/>
    </source>
</evidence>
<dbReference type="Pfam" id="PF04145">
    <property type="entry name" value="Ctr"/>
    <property type="match status" value="1"/>
</dbReference>
<feature type="transmembrane region" description="Helical" evidence="4">
    <location>
        <begin position="170"/>
        <end position="189"/>
    </location>
</feature>
<keyword evidence="4" id="KW-0406">Ion transport</keyword>
<dbReference type="PANTHER" id="PTHR12483:SF115">
    <property type="entry name" value="COPPER TRANSPORT PROTEIN"/>
    <property type="match status" value="1"/>
</dbReference>
<dbReference type="EMBL" id="HACA01005202">
    <property type="protein sequence ID" value="CDW22563.1"/>
    <property type="molecule type" value="Transcribed_RNA"/>
</dbReference>
<dbReference type="GO" id="GO:0005375">
    <property type="term" value="F:copper ion transmembrane transporter activity"/>
    <property type="evidence" value="ECO:0007669"/>
    <property type="project" value="UniProtKB-UniRule"/>
</dbReference>
<reference evidence="7" key="2">
    <citation type="submission" date="2014-05" db="EMBL/GenBank/DDBJ databases">
        <authorList>
            <person name="Chronopoulou M."/>
        </authorList>
    </citation>
    <scope>NUCLEOTIDE SEQUENCE</scope>
    <source>
        <tissue evidence="7">Whole organism</tissue>
    </source>
</reference>
<evidence type="ECO:0000256" key="1">
    <source>
        <dbReference type="ARBA" id="ARBA00022692"/>
    </source>
</evidence>
<evidence type="ECO:0000313" key="7">
    <source>
        <dbReference type="EMBL" id="CDW22563.1"/>
    </source>
</evidence>
<dbReference type="EMBL" id="BT121375">
    <property type="protein sequence ID" value="ADD38305.1"/>
    <property type="molecule type" value="mRNA"/>
</dbReference>
<comment type="similarity">
    <text evidence="4">Belongs to the copper transporter (Ctr) (TC 1.A.56) family. SLC31A subfamily.</text>
</comment>
<sequence length="204" mass="23366">MSGHHQHHHTPSASPSLETTNGPHEMMNTKPMDPSHGSHGHSSQSIMHNGHMMMFFHGGYEEVILFDFWRINTLGGLIWSMLICFLLSVSYEGIKFAREIIFRKYNAPFIEEGSNGNPPRSNIDDSISPTIRRALVFKNYIWSKSHFILTFLHILQVIVSYLLMLIFMTYNSWLCLSVIVGTGAGYFFFGWKRSSILDVSDHCH</sequence>
<reference evidence="6" key="1">
    <citation type="submission" date="2010-03" db="EMBL/GenBank/DDBJ databases">
        <title>Atlantic Lepeophtheirus salmonis ESTs and full-length cDNAs.</title>
        <authorList>
            <person name="Yasuike M."/>
            <person name="von Schalburg K."/>
            <person name="Cooper G."/>
            <person name="Leong J."/>
            <person name="Nilsen F."/>
            <person name="Jones S.R.M."/>
            <person name="Koop B.F."/>
        </authorList>
    </citation>
    <scope>NUCLEOTIDE SEQUENCE</scope>
    <source>
        <strain evidence="6">Atlantic form</strain>
        <tissue evidence="6">Mixed tissue</tissue>
    </source>
</reference>
<proteinExistence type="evidence at transcript level"/>
<feature type="compositionally biased region" description="Low complexity" evidence="5">
    <location>
        <begin position="35"/>
        <end position="44"/>
    </location>
</feature>
<feature type="region of interest" description="Disordered" evidence="5">
    <location>
        <begin position="1"/>
        <end position="44"/>
    </location>
</feature>
<dbReference type="PANTHER" id="PTHR12483">
    <property type="entry name" value="SOLUTE CARRIER FAMILY 31 COPPER TRANSPORTERS"/>
    <property type="match status" value="1"/>
</dbReference>
<feature type="compositionally biased region" description="Basic residues" evidence="5">
    <location>
        <begin position="1"/>
        <end position="10"/>
    </location>
</feature>
<evidence type="ECO:0000256" key="2">
    <source>
        <dbReference type="ARBA" id="ARBA00022989"/>
    </source>
</evidence>
<dbReference type="OrthoDB" id="161814at2759"/>
<keyword evidence="2 4" id="KW-1133">Transmembrane helix</keyword>
<evidence type="ECO:0000313" key="6">
    <source>
        <dbReference type="EMBL" id="ADD38305.1"/>
    </source>
</evidence>
<comment type="subcellular location">
    <subcellularLocation>
        <location evidence="4">Membrane</location>
        <topology evidence="4">Multi-pass membrane protein</topology>
    </subcellularLocation>
</comment>
<keyword evidence="4" id="KW-0187">Copper transport</keyword>
<gene>
    <name evidence="6" type="primary">COPT1</name>
</gene>
<keyword evidence="3 4" id="KW-0472">Membrane</keyword>
<keyword evidence="4" id="KW-0813">Transport</keyword>
<organism evidence="6">
    <name type="scientific">Lepeophtheirus salmonis</name>
    <name type="common">Salmon louse</name>
    <name type="synonym">Caligus salmonis</name>
    <dbReference type="NCBI Taxonomy" id="72036"/>
    <lineage>
        <taxon>Eukaryota</taxon>
        <taxon>Metazoa</taxon>
        <taxon>Ecdysozoa</taxon>
        <taxon>Arthropoda</taxon>
        <taxon>Crustacea</taxon>
        <taxon>Multicrustacea</taxon>
        <taxon>Hexanauplia</taxon>
        <taxon>Copepoda</taxon>
        <taxon>Siphonostomatoida</taxon>
        <taxon>Caligidae</taxon>
        <taxon>Lepeophtheirus</taxon>
    </lineage>
</organism>
<name>D3PIB9_LEPSM</name>
<dbReference type="AlphaFoldDB" id="D3PIB9"/>
<keyword evidence="1 4" id="KW-0812">Transmembrane</keyword>
<evidence type="ECO:0000256" key="3">
    <source>
        <dbReference type="ARBA" id="ARBA00023136"/>
    </source>
</evidence>
<dbReference type="InterPro" id="IPR007274">
    <property type="entry name" value="Cop_transporter"/>
</dbReference>
<protein>
    <recommendedName>
        <fullName evidence="4">Copper transport protein</fullName>
    </recommendedName>
</protein>